<keyword evidence="2" id="KW-1133">Transmembrane helix</keyword>
<feature type="transmembrane region" description="Helical" evidence="2">
    <location>
        <begin position="115"/>
        <end position="136"/>
    </location>
</feature>
<feature type="transmembrane region" description="Helical" evidence="2">
    <location>
        <begin position="183"/>
        <end position="202"/>
    </location>
</feature>
<dbReference type="RefSeq" id="WP_187816712.1">
    <property type="nucleotide sequence ID" value="NZ_JACTVJ010000013.1"/>
</dbReference>
<sequence length="532" mass="55121">MSTIQQPERARTAPPAPPGTGAGVRALALTEGRRLLRHPAFLGSLLLCVALWVYESVVAGSSGFPVLHDEDRLVQSQLLLIAAGTFLAVHLAAIRPARDGTEGWFLSLVLLPWQRAAALLLAVLPAALLTAVLAGARIGWLAAQPGAAGSPSPAELAAGPAAVLVAGTLAVLLGLITRSVAAGPIALACLAIVTVVGALFPFESWRWWGLIAVEDELHAALPSGLLHRPAGQHLLYLLLLALACATAALLRAGLKAASVRVLLAVSLAGVAVAGVLNARPAPDSLAAARQRALDAPSEGQTCVKEGELTYCAFPEFLDRHKEWARVSEGILRWVPGDARDPRYTVRQHITPVSESSLGQTTAPIDAWAEDDRKAGTSGAVAVGTAWGDGSDLGRDATGGFATAFAARVVTGEPARSGPQDALLCGGRSVLTLWLAGQAAPGTAEALRSRIDRSFGGLIGFGTVTTVETEQSDIDLAFRLLNLPAADVGAKAKAHWAELTAKDTSSAEAARLLGLDVPEQPDGYGKDSMCSPR</sequence>
<evidence type="ECO:0000313" key="3">
    <source>
        <dbReference type="EMBL" id="MBC9716269.1"/>
    </source>
</evidence>
<reference evidence="3 4" key="1">
    <citation type="submission" date="2020-08" db="EMBL/GenBank/DDBJ databases">
        <title>Genemic of Streptomyces polyaspartic.</title>
        <authorList>
            <person name="Liu W."/>
        </authorList>
    </citation>
    <scope>NUCLEOTIDE SEQUENCE [LARGE SCALE GENOMIC DNA]</scope>
    <source>
        <strain evidence="3 4">TRM66268-LWL</strain>
    </source>
</reference>
<organism evidence="3 4">
    <name type="scientific">Streptomyces polyasparticus</name>
    <dbReference type="NCBI Taxonomy" id="2767826"/>
    <lineage>
        <taxon>Bacteria</taxon>
        <taxon>Bacillati</taxon>
        <taxon>Actinomycetota</taxon>
        <taxon>Actinomycetes</taxon>
        <taxon>Kitasatosporales</taxon>
        <taxon>Streptomycetaceae</taxon>
        <taxon>Streptomyces</taxon>
    </lineage>
</organism>
<evidence type="ECO:0000313" key="4">
    <source>
        <dbReference type="Proteomes" id="UP000642284"/>
    </source>
</evidence>
<feature type="transmembrane region" description="Helical" evidence="2">
    <location>
        <begin position="257"/>
        <end position="276"/>
    </location>
</feature>
<accession>A0ABR7SLQ8</accession>
<comment type="caution">
    <text evidence="3">The sequence shown here is derived from an EMBL/GenBank/DDBJ whole genome shotgun (WGS) entry which is preliminary data.</text>
</comment>
<keyword evidence="2" id="KW-0472">Membrane</keyword>
<evidence type="ECO:0000256" key="1">
    <source>
        <dbReference type="SAM" id="MobiDB-lite"/>
    </source>
</evidence>
<dbReference type="Proteomes" id="UP000642284">
    <property type="component" value="Unassembled WGS sequence"/>
</dbReference>
<keyword evidence="4" id="KW-1185">Reference proteome</keyword>
<feature type="region of interest" description="Disordered" evidence="1">
    <location>
        <begin position="1"/>
        <end position="22"/>
    </location>
</feature>
<proteinExistence type="predicted"/>
<feature type="transmembrane region" description="Helical" evidence="2">
    <location>
        <begin position="35"/>
        <end position="54"/>
    </location>
</feature>
<gene>
    <name evidence="3" type="ORF">H9Y04_27405</name>
</gene>
<feature type="transmembrane region" description="Helical" evidence="2">
    <location>
        <begin position="233"/>
        <end position="250"/>
    </location>
</feature>
<feature type="transmembrane region" description="Helical" evidence="2">
    <location>
        <begin position="156"/>
        <end position="176"/>
    </location>
</feature>
<feature type="transmembrane region" description="Helical" evidence="2">
    <location>
        <begin position="74"/>
        <end position="94"/>
    </location>
</feature>
<name>A0ABR7SLQ8_9ACTN</name>
<evidence type="ECO:0000256" key="2">
    <source>
        <dbReference type="SAM" id="Phobius"/>
    </source>
</evidence>
<keyword evidence="2" id="KW-0812">Transmembrane</keyword>
<dbReference type="EMBL" id="JACTVJ010000013">
    <property type="protein sequence ID" value="MBC9716269.1"/>
    <property type="molecule type" value="Genomic_DNA"/>
</dbReference>
<protein>
    <submittedName>
        <fullName evidence="3">ABC transporter permease</fullName>
    </submittedName>
</protein>